<evidence type="ECO:0000313" key="11">
    <source>
        <dbReference type="EMBL" id="QKI88563.1"/>
    </source>
</evidence>
<evidence type="ECO:0000256" key="3">
    <source>
        <dbReference type="ARBA" id="ARBA00022475"/>
    </source>
</evidence>
<evidence type="ECO:0000256" key="1">
    <source>
        <dbReference type="ARBA" id="ARBA00004162"/>
    </source>
</evidence>
<feature type="domain" description="OmpA-like" evidence="10">
    <location>
        <begin position="104"/>
        <end position="233"/>
    </location>
</feature>
<dbReference type="EMBL" id="CP054020">
    <property type="protein sequence ID" value="QKI88563.1"/>
    <property type="molecule type" value="Genomic_DNA"/>
</dbReference>
<comment type="similarity">
    <text evidence="2">Belongs to the MotB family.</text>
</comment>
<dbReference type="RefSeq" id="WP_173284161.1">
    <property type="nucleotide sequence ID" value="NZ_CP054020.1"/>
</dbReference>
<evidence type="ECO:0000256" key="4">
    <source>
        <dbReference type="ARBA" id="ARBA00022692"/>
    </source>
</evidence>
<evidence type="ECO:0000256" key="7">
    <source>
        <dbReference type="PROSITE-ProRule" id="PRU00473"/>
    </source>
</evidence>
<dbReference type="AlphaFoldDB" id="A0A7D4SRM3"/>
<feature type="compositionally biased region" description="Polar residues" evidence="8">
    <location>
        <begin position="1"/>
        <end position="10"/>
    </location>
</feature>
<dbReference type="SUPFAM" id="SSF103088">
    <property type="entry name" value="OmpA-like"/>
    <property type="match status" value="1"/>
</dbReference>
<gene>
    <name evidence="11" type="ORF">HQN79_02730</name>
</gene>
<comment type="subcellular location">
    <subcellularLocation>
        <location evidence="1">Cell membrane</location>
        <topology evidence="1">Single-pass membrane protein</topology>
    </subcellularLocation>
</comment>
<keyword evidence="5 9" id="KW-1133">Transmembrane helix</keyword>
<protein>
    <submittedName>
        <fullName evidence="11">OmpA family protein</fullName>
    </submittedName>
</protein>
<dbReference type="Pfam" id="PF00691">
    <property type="entry name" value="OmpA"/>
    <property type="match status" value="1"/>
</dbReference>
<dbReference type="InterPro" id="IPR036737">
    <property type="entry name" value="OmpA-like_sf"/>
</dbReference>
<sequence length="233" mass="25833">MDQEEPQNYTPPAKPKKCSSEESDDWMVTYADAMTLVMGFFVLILSMSMINQSKFEEVSAAINEGLLKKEKKQTISPLNELNKNLSQTLLEHQVLPQEAIEQGDNYLKIDLPGNILFATGSAELGGGSSRLIADIANDINAFSLPEFNIEIEGHTDDIPISTVRFPSNWELSSSRAISVLQVFLAQGVDGNRLKAIGYAETRPKVPNKDAQGNAIKQNQKLNRRVEIKIARNI</sequence>
<evidence type="ECO:0000256" key="8">
    <source>
        <dbReference type="SAM" id="MobiDB-lite"/>
    </source>
</evidence>
<evidence type="ECO:0000256" key="6">
    <source>
        <dbReference type="ARBA" id="ARBA00023136"/>
    </source>
</evidence>
<evidence type="ECO:0000256" key="9">
    <source>
        <dbReference type="SAM" id="Phobius"/>
    </source>
</evidence>
<keyword evidence="4 9" id="KW-0812">Transmembrane</keyword>
<dbReference type="InterPro" id="IPR050330">
    <property type="entry name" value="Bact_OuterMem_StrucFunc"/>
</dbReference>
<keyword evidence="12" id="KW-1185">Reference proteome</keyword>
<proteinExistence type="inferred from homology"/>
<name>A0A7D4SRM3_9GAMM</name>
<dbReference type="PROSITE" id="PS51123">
    <property type="entry name" value="OMPA_2"/>
    <property type="match status" value="1"/>
</dbReference>
<dbReference type="KEGG" id="txa:HQN79_02730"/>
<dbReference type="GO" id="GO:0005886">
    <property type="term" value="C:plasma membrane"/>
    <property type="evidence" value="ECO:0007669"/>
    <property type="project" value="UniProtKB-SubCell"/>
</dbReference>
<dbReference type="InterPro" id="IPR006665">
    <property type="entry name" value="OmpA-like"/>
</dbReference>
<dbReference type="CDD" id="cd07185">
    <property type="entry name" value="OmpA_C-like"/>
    <property type="match status" value="1"/>
</dbReference>
<dbReference type="InterPro" id="IPR025713">
    <property type="entry name" value="MotB-like_N_dom"/>
</dbReference>
<keyword evidence="6 7" id="KW-0472">Membrane</keyword>
<feature type="transmembrane region" description="Helical" evidence="9">
    <location>
        <begin position="26"/>
        <end position="45"/>
    </location>
</feature>
<evidence type="ECO:0000259" key="10">
    <source>
        <dbReference type="PROSITE" id="PS51123"/>
    </source>
</evidence>
<evidence type="ECO:0000313" key="12">
    <source>
        <dbReference type="Proteomes" id="UP000504724"/>
    </source>
</evidence>
<dbReference type="Gene3D" id="3.30.1330.60">
    <property type="entry name" value="OmpA-like domain"/>
    <property type="match status" value="1"/>
</dbReference>
<dbReference type="Proteomes" id="UP000504724">
    <property type="component" value="Chromosome"/>
</dbReference>
<keyword evidence="3" id="KW-1003">Cell membrane</keyword>
<dbReference type="Pfam" id="PF13677">
    <property type="entry name" value="MotB_plug"/>
    <property type="match status" value="1"/>
</dbReference>
<evidence type="ECO:0000256" key="2">
    <source>
        <dbReference type="ARBA" id="ARBA00008914"/>
    </source>
</evidence>
<dbReference type="PANTHER" id="PTHR30329">
    <property type="entry name" value="STATOR ELEMENT OF FLAGELLAR MOTOR COMPLEX"/>
    <property type="match status" value="1"/>
</dbReference>
<evidence type="ECO:0000256" key="5">
    <source>
        <dbReference type="ARBA" id="ARBA00022989"/>
    </source>
</evidence>
<reference evidence="11 12" key="1">
    <citation type="submission" date="2020-05" db="EMBL/GenBank/DDBJ databases">
        <title>Thiomicrorhabdus sediminis sp.nov. and Thiomicrorhabdus xiamenensis sp.nov., novel sulfur-oxidizing bacteria isolated from coastal sediment.</title>
        <authorList>
            <person name="Liu X."/>
        </authorList>
    </citation>
    <scope>NUCLEOTIDE SEQUENCE [LARGE SCALE GENOMIC DNA]</scope>
    <source>
        <strain evidence="11 12">G2</strain>
    </source>
</reference>
<dbReference type="PANTHER" id="PTHR30329:SF21">
    <property type="entry name" value="LIPOPROTEIN YIAD-RELATED"/>
    <property type="match status" value="1"/>
</dbReference>
<feature type="region of interest" description="Disordered" evidence="8">
    <location>
        <begin position="1"/>
        <end position="22"/>
    </location>
</feature>
<organism evidence="11 12">
    <name type="scientific">Thiomicrorhabdus xiamenensis</name>
    <dbReference type="NCBI Taxonomy" id="2739063"/>
    <lineage>
        <taxon>Bacteria</taxon>
        <taxon>Pseudomonadati</taxon>
        <taxon>Pseudomonadota</taxon>
        <taxon>Gammaproteobacteria</taxon>
        <taxon>Thiotrichales</taxon>
        <taxon>Piscirickettsiaceae</taxon>
        <taxon>Thiomicrorhabdus</taxon>
    </lineage>
</organism>
<accession>A0A7D4SRM3</accession>